<evidence type="ECO:0000313" key="11">
    <source>
        <dbReference type="Proteomes" id="UP000694866"/>
    </source>
</evidence>
<dbReference type="InterPro" id="IPR008805">
    <property type="entry name" value="RIB43A"/>
</dbReference>
<dbReference type="PANTHER" id="PTHR14517:SF6">
    <property type="entry name" value="RE41410P"/>
    <property type="match status" value="1"/>
</dbReference>
<keyword evidence="8" id="KW-0966">Cell projection</keyword>
<reference evidence="12" key="1">
    <citation type="submission" date="2025-08" db="UniProtKB">
        <authorList>
            <consortium name="RefSeq"/>
        </authorList>
    </citation>
    <scope>IDENTIFICATION</scope>
    <source>
        <strain evidence="12">USDA-PBARC FA_bdor</strain>
        <tissue evidence="12">Whole organism</tissue>
    </source>
</reference>
<evidence type="ECO:0000313" key="12">
    <source>
        <dbReference type="RefSeq" id="XP_011297589.1"/>
    </source>
</evidence>
<dbReference type="KEGG" id="fas:105263228"/>
<keyword evidence="11" id="KW-1185">Reference proteome</keyword>
<organism evidence="11 12">
    <name type="scientific">Fopius arisanus</name>
    <dbReference type="NCBI Taxonomy" id="64838"/>
    <lineage>
        <taxon>Eukaryota</taxon>
        <taxon>Metazoa</taxon>
        <taxon>Ecdysozoa</taxon>
        <taxon>Arthropoda</taxon>
        <taxon>Hexapoda</taxon>
        <taxon>Insecta</taxon>
        <taxon>Pterygota</taxon>
        <taxon>Neoptera</taxon>
        <taxon>Endopterygota</taxon>
        <taxon>Hymenoptera</taxon>
        <taxon>Apocrita</taxon>
        <taxon>Ichneumonoidea</taxon>
        <taxon>Braconidae</taxon>
        <taxon>Opiinae</taxon>
        <taxon>Fopius</taxon>
    </lineage>
</organism>
<evidence type="ECO:0000256" key="1">
    <source>
        <dbReference type="ARBA" id="ARBA00004611"/>
    </source>
</evidence>
<evidence type="ECO:0000256" key="9">
    <source>
        <dbReference type="ARBA" id="ARBA00046435"/>
    </source>
</evidence>
<dbReference type="Proteomes" id="UP000694866">
    <property type="component" value="Unplaced"/>
</dbReference>
<evidence type="ECO:0000256" key="7">
    <source>
        <dbReference type="ARBA" id="ARBA00023212"/>
    </source>
</evidence>
<evidence type="ECO:0000256" key="3">
    <source>
        <dbReference type="ARBA" id="ARBA00022490"/>
    </source>
</evidence>
<evidence type="ECO:0000256" key="8">
    <source>
        <dbReference type="ARBA" id="ARBA00023273"/>
    </source>
</evidence>
<evidence type="ECO:0000256" key="10">
    <source>
        <dbReference type="SAM" id="Coils"/>
    </source>
</evidence>
<gene>
    <name evidence="12" type="primary">LOC105263228</name>
</gene>
<evidence type="ECO:0000256" key="2">
    <source>
        <dbReference type="ARBA" id="ARBA00006875"/>
    </source>
</evidence>
<dbReference type="Pfam" id="PF05914">
    <property type="entry name" value="RIB43A"/>
    <property type="match status" value="1"/>
</dbReference>
<keyword evidence="6" id="KW-0969">Cilium</keyword>
<dbReference type="PANTHER" id="PTHR14517">
    <property type="entry name" value="RIB43A-RELATED"/>
    <property type="match status" value="1"/>
</dbReference>
<dbReference type="AlphaFoldDB" id="A0A9R1SUS8"/>
<proteinExistence type="inferred from homology"/>
<keyword evidence="3" id="KW-0963">Cytoplasm</keyword>
<keyword evidence="7" id="KW-0206">Cytoskeleton</keyword>
<comment type="subunit">
    <text evidence="9">Microtubule inner protein component of sperm flagellar doublet microtubules.</text>
</comment>
<dbReference type="RefSeq" id="XP_011297589.1">
    <property type="nucleotide sequence ID" value="XM_011299287.1"/>
</dbReference>
<dbReference type="OrthoDB" id="429119at2759"/>
<name>A0A9R1SUS8_9HYME</name>
<evidence type="ECO:0000256" key="6">
    <source>
        <dbReference type="ARBA" id="ARBA00023069"/>
    </source>
</evidence>
<dbReference type="GeneID" id="105263228"/>
<feature type="coiled-coil region" evidence="10">
    <location>
        <begin position="61"/>
        <end position="124"/>
    </location>
</feature>
<protein>
    <submittedName>
        <fullName evidence="12">RIB43A-like with coiled-coils protein 2</fullName>
    </submittedName>
</protein>
<keyword evidence="4" id="KW-0282">Flagellum</keyword>
<accession>A0A9R1SUS8</accession>
<evidence type="ECO:0000256" key="5">
    <source>
        <dbReference type="ARBA" id="ARBA00023054"/>
    </source>
</evidence>
<comment type="similarity">
    <text evidence="2">Belongs to the RIB43A family.</text>
</comment>
<keyword evidence="5 10" id="KW-0175">Coiled coil</keyword>
<sequence length="394" mass="47618">MMMTTALVDWNYWKMLKFQKATKEDLKAAACIERKKQIEEARKSRIFNPRVRRIGIDKEFLDKQIAEKQQLRQLEREKEHQLDETLVRNSQLAIILEQREEEERRKLNQEINNYRQVFQRTENRREFDLYDPDLLKKSSPARVDDDPRIGVASAQKFEGEDPHQAERLKLQKEQMQAWLMQQVHERRSIEHERKNAEDAHQEAVLSRDKRAIMLDRMEIECRRHLEEANAQFNRKLAGEQDQRRRVENFQDEENNRAEIFNHVTGDFLMEAKVQAGSSLGPHRVLADRYKGMTLDELKAIWAEQLQQMDEIQRMRAEERRRNDEWDRLMEGNARAGEQYQRELDRKRSQISRQIADENLRLAHEQRTRQEYLNQKVYKEEHMPEFFKQFNTSTR</sequence>
<evidence type="ECO:0000256" key="4">
    <source>
        <dbReference type="ARBA" id="ARBA00022846"/>
    </source>
</evidence>
<comment type="subcellular location">
    <subcellularLocation>
        <location evidence="1">Cytoplasm</location>
        <location evidence="1">Cytoskeleton</location>
        <location evidence="1">Flagellum axoneme</location>
    </subcellularLocation>
</comment>